<comment type="caution">
    <text evidence="2">The sequence shown here is derived from an EMBL/GenBank/DDBJ whole genome shotgun (WGS) entry which is preliminary data.</text>
</comment>
<accession>A0A8H3I119</accession>
<reference evidence="2" key="1">
    <citation type="submission" date="2021-01" db="EMBL/GenBank/DDBJ databases">
        <authorList>
            <person name="Kaushik A."/>
        </authorList>
    </citation>
    <scope>NUCLEOTIDE SEQUENCE</scope>
    <source>
        <strain evidence="2">AG5</strain>
    </source>
</reference>
<dbReference type="InterPro" id="IPR011009">
    <property type="entry name" value="Kinase-like_dom_sf"/>
</dbReference>
<organism evidence="2 3">
    <name type="scientific">Rhizoctonia solani</name>
    <dbReference type="NCBI Taxonomy" id="456999"/>
    <lineage>
        <taxon>Eukaryota</taxon>
        <taxon>Fungi</taxon>
        <taxon>Dikarya</taxon>
        <taxon>Basidiomycota</taxon>
        <taxon>Agaricomycotina</taxon>
        <taxon>Agaricomycetes</taxon>
        <taxon>Cantharellales</taxon>
        <taxon>Ceratobasidiaceae</taxon>
        <taxon>Rhizoctonia</taxon>
    </lineage>
</organism>
<dbReference type="PANTHER" id="PTHR44329">
    <property type="entry name" value="SERINE/THREONINE-PROTEIN KINASE TNNI3K-RELATED"/>
    <property type="match status" value="1"/>
</dbReference>
<dbReference type="InterPro" id="IPR001245">
    <property type="entry name" value="Ser-Thr/Tyr_kinase_cat_dom"/>
</dbReference>
<dbReference type="GO" id="GO:0004674">
    <property type="term" value="F:protein serine/threonine kinase activity"/>
    <property type="evidence" value="ECO:0007669"/>
    <property type="project" value="TreeGrafter"/>
</dbReference>
<name>A0A8H3I119_9AGAM</name>
<proteinExistence type="predicted"/>
<dbReference type="Pfam" id="PF07714">
    <property type="entry name" value="PK_Tyr_Ser-Thr"/>
    <property type="match status" value="1"/>
</dbReference>
<sequence>MLDDEIPKRTRELDVYALGMTMLEVFTGEVPYADRRMDIAVIKAIMEGILPTRPVQHLDDSEQGNLVWSLLLYCWSRKPSKRPSAGQVVEALESRVLRGFIPDKSKKSRFRFWS</sequence>
<feature type="domain" description="Protein kinase" evidence="1">
    <location>
        <begin position="1"/>
        <end position="101"/>
    </location>
</feature>
<dbReference type="SUPFAM" id="SSF56112">
    <property type="entry name" value="Protein kinase-like (PK-like)"/>
    <property type="match status" value="1"/>
</dbReference>
<gene>
    <name evidence="2" type="ORF">RDB_LOCUS150010</name>
</gene>
<dbReference type="Proteomes" id="UP000663827">
    <property type="component" value="Unassembled WGS sequence"/>
</dbReference>
<evidence type="ECO:0000313" key="2">
    <source>
        <dbReference type="EMBL" id="CAE7209682.1"/>
    </source>
</evidence>
<dbReference type="Gene3D" id="1.10.510.10">
    <property type="entry name" value="Transferase(Phosphotransferase) domain 1"/>
    <property type="match status" value="1"/>
</dbReference>
<dbReference type="InterPro" id="IPR051681">
    <property type="entry name" value="Ser/Thr_Kinases-Pseudokinases"/>
</dbReference>
<dbReference type="AlphaFoldDB" id="A0A8H3I119"/>
<protein>
    <recommendedName>
        <fullName evidence="1">Protein kinase domain-containing protein</fullName>
    </recommendedName>
</protein>
<dbReference type="PROSITE" id="PS50011">
    <property type="entry name" value="PROTEIN_KINASE_DOM"/>
    <property type="match status" value="1"/>
</dbReference>
<evidence type="ECO:0000259" key="1">
    <source>
        <dbReference type="PROSITE" id="PS50011"/>
    </source>
</evidence>
<evidence type="ECO:0000313" key="3">
    <source>
        <dbReference type="Proteomes" id="UP000663827"/>
    </source>
</evidence>
<dbReference type="EMBL" id="CAJNJQ010004284">
    <property type="protein sequence ID" value="CAE7209682.1"/>
    <property type="molecule type" value="Genomic_DNA"/>
</dbReference>
<dbReference type="InterPro" id="IPR000719">
    <property type="entry name" value="Prot_kinase_dom"/>
</dbReference>
<dbReference type="GO" id="GO:0005524">
    <property type="term" value="F:ATP binding"/>
    <property type="evidence" value="ECO:0007669"/>
    <property type="project" value="InterPro"/>
</dbReference>